<organism evidence="1 2">
    <name type="scientific">Gossypium klotzschianum</name>
    <dbReference type="NCBI Taxonomy" id="34286"/>
    <lineage>
        <taxon>Eukaryota</taxon>
        <taxon>Viridiplantae</taxon>
        <taxon>Streptophyta</taxon>
        <taxon>Embryophyta</taxon>
        <taxon>Tracheophyta</taxon>
        <taxon>Spermatophyta</taxon>
        <taxon>Magnoliopsida</taxon>
        <taxon>eudicotyledons</taxon>
        <taxon>Gunneridae</taxon>
        <taxon>Pentapetalae</taxon>
        <taxon>rosids</taxon>
        <taxon>malvids</taxon>
        <taxon>Malvales</taxon>
        <taxon>Malvaceae</taxon>
        <taxon>Malvoideae</taxon>
        <taxon>Gossypium</taxon>
    </lineage>
</organism>
<dbReference type="Proteomes" id="UP000593573">
    <property type="component" value="Unassembled WGS sequence"/>
</dbReference>
<evidence type="ECO:0000313" key="2">
    <source>
        <dbReference type="Proteomes" id="UP000593573"/>
    </source>
</evidence>
<protein>
    <submittedName>
        <fullName evidence="1">Uncharacterized protein</fullName>
    </submittedName>
</protein>
<keyword evidence="2" id="KW-1185">Reference proteome</keyword>
<name>A0A7J8W9N2_9ROSI</name>
<dbReference type="OrthoDB" id="981322at2759"/>
<proteinExistence type="predicted"/>
<comment type="caution">
    <text evidence="1">The sequence shown here is derived from an EMBL/GenBank/DDBJ whole genome shotgun (WGS) entry which is preliminary data.</text>
</comment>
<dbReference type="EMBL" id="JABFAB010242176">
    <property type="protein sequence ID" value="MBA0671785.1"/>
    <property type="molecule type" value="Genomic_DNA"/>
</dbReference>
<gene>
    <name evidence="1" type="ORF">Goklo_029782</name>
</gene>
<accession>A0A7J8W9N2</accession>
<evidence type="ECO:0000313" key="1">
    <source>
        <dbReference type="EMBL" id="MBA0671785.1"/>
    </source>
</evidence>
<dbReference type="AlphaFoldDB" id="A0A7J8W9N2"/>
<sequence length="73" mass="8914">MRFYTSAKILTGFLCSEYRELSDMLLYSYQDSLDHDNSYQQRRDWPNVNFPIRRTITKKRFEKCLMHGIELNE</sequence>
<reference evidence="1 2" key="1">
    <citation type="journal article" date="2019" name="Genome Biol. Evol.">
        <title>Insights into the evolution of the New World diploid cottons (Gossypium, subgenus Houzingenia) based on genome sequencing.</title>
        <authorList>
            <person name="Grover C.E."/>
            <person name="Arick M.A. 2nd"/>
            <person name="Thrash A."/>
            <person name="Conover J.L."/>
            <person name="Sanders W.S."/>
            <person name="Peterson D.G."/>
            <person name="Frelichowski J.E."/>
            <person name="Scheffler J.A."/>
            <person name="Scheffler B.E."/>
            <person name="Wendel J.F."/>
        </authorList>
    </citation>
    <scope>NUCLEOTIDE SEQUENCE [LARGE SCALE GENOMIC DNA]</scope>
    <source>
        <strain evidence="1">57</strain>
        <tissue evidence="1">Leaf</tissue>
    </source>
</reference>